<dbReference type="GO" id="GO:0022857">
    <property type="term" value="F:transmembrane transporter activity"/>
    <property type="evidence" value="ECO:0007669"/>
    <property type="project" value="InterPro"/>
</dbReference>
<evidence type="ECO:0000256" key="3">
    <source>
        <dbReference type="ARBA" id="ARBA00022475"/>
    </source>
</evidence>
<dbReference type="InterPro" id="IPR004638">
    <property type="entry name" value="EmrB-like"/>
</dbReference>
<evidence type="ECO:0000256" key="2">
    <source>
        <dbReference type="ARBA" id="ARBA00022448"/>
    </source>
</evidence>
<dbReference type="AlphaFoldDB" id="A0A0R1NXP8"/>
<dbReference type="PANTHER" id="PTHR42718">
    <property type="entry name" value="MAJOR FACILITATOR SUPERFAMILY MULTIDRUG TRANSPORTER MFSC"/>
    <property type="match status" value="1"/>
</dbReference>
<dbReference type="Gene3D" id="1.20.1720.10">
    <property type="entry name" value="Multidrug resistance protein D"/>
    <property type="match status" value="1"/>
</dbReference>
<dbReference type="Gene3D" id="1.20.1250.20">
    <property type="entry name" value="MFS general substrate transporter like domains"/>
    <property type="match status" value="1"/>
</dbReference>
<comment type="caution">
    <text evidence="9">The sequence shown here is derived from an EMBL/GenBank/DDBJ whole genome shotgun (WGS) entry which is preliminary data.</text>
</comment>
<accession>A0A0R1NXP8</accession>
<feature type="transmembrane region" description="Helical" evidence="7">
    <location>
        <begin position="217"/>
        <end position="237"/>
    </location>
</feature>
<reference evidence="9 10" key="1">
    <citation type="journal article" date="2015" name="Genome Announc.">
        <title>Expanding the biotechnology potential of lactobacilli through comparative genomics of 213 strains and associated genera.</title>
        <authorList>
            <person name="Sun Z."/>
            <person name="Harris H.M."/>
            <person name="McCann A."/>
            <person name="Guo C."/>
            <person name="Argimon S."/>
            <person name="Zhang W."/>
            <person name="Yang X."/>
            <person name="Jeffery I.B."/>
            <person name="Cooney J.C."/>
            <person name="Kagawa T.F."/>
            <person name="Liu W."/>
            <person name="Song Y."/>
            <person name="Salvetti E."/>
            <person name="Wrobel A."/>
            <person name="Rasinkangas P."/>
            <person name="Parkhill J."/>
            <person name="Rea M.C."/>
            <person name="O'Sullivan O."/>
            <person name="Ritari J."/>
            <person name="Douillard F.P."/>
            <person name="Paul Ross R."/>
            <person name="Yang R."/>
            <person name="Briner A.E."/>
            <person name="Felis G.E."/>
            <person name="de Vos W.M."/>
            <person name="Barrangou R."/>
            <person name="Klaenhammer T.R."/>
            <person name="Caufield P.W."/>
            <person name="Cui Y."/>
            <person name="Zhang H."/>
            <person name="O'Toole P.W."/>
        </authorList>
    </citation>
    <scope>NUCLEOTIDE SEQUENCE [LARGE SCALE GENOMIC DNA]</scope>
    <source>
        <strain evidence="9 10">DSM 13345</strain>
    </source>
</reference>
<feature type="transmembrane region" description="Helical" evidence="7">
    <location>
        <begin position="97"/>
        <end position="120"/>
    </location>
</feature>
<dbReference type="GO" id="GO:0005886">
    <property type="term" value="C:plasma membrane"/>
    <property type="evidence" value="ECO:0007669"/>
    <property type="project" value="UniProtKB-SubCell"/>
</dbReference>
<evidence type="ECO:0000256" key="5">
    <source>
        <dbReference type="ARBA" id="ARBA00022989"/>
    </source>
</evidence>
<feature type="domain" description="Major facilitator superfamily (MFS) profile" evidence="8">
    <location>
        <begin position="31"/>
        <end position="479"/>
    </location>
</feature>
<feature type="transmembrane region" description="Helical" evidence="7">
    <location>
        <begin position="185"/>
        <end position="205"/>
    </location>
</feature>
<feature type="transmembrane region" description="Helical" evidence="7">
    <location>
        <begin position="126"/>
        <end position="147"/>
    </location>
</feature>
<name>A0A0R1NXP8_LIMMU</name>
<evidence type="ECO:0000259" key="8">
    <source>
        <dbReference type="PROSITE" id="PS50850"/>
    </source>
</evidence>
<comment type="subcellular location">
    <subcellularLocation>
        <location evidence="1">Cell membrane</location>
        <topology evidence="1">Multi-pass membrane protein</topology>
    </subcellularLocation>
</comment>
<keyword evidence="6 7" id="KW-0472">Membrane</keyword>
<feature type="transmembrane region" description="Helical" evidence="7">
    <location>
        <begin position="312"/>
        <end position="338"/>
    </location>
</feature>
<dbReference type="PATRIC" id="fig|1423771.3.peg.712"/>
<feature type="transmembrane region" description="Helical" evidence="7">
    <location>
        <begin position="350"/>
        <end position="367"/>
    </location>
</feature>
<dbReference type="SUPFAM" id="SSF103473">
    <property type="entry name" value="MFS general substrate transporter"/>
    <property type="match status" value="1"/>
</dbReference>
<evidence type="ECO:0000313" key="9">
    <source>
        <dbReference type="EMBL" id="KRL24925.1"/>
    </source>
</evidence>
<dbReference type="Pfam" id="PF07690">
    <property type="entry name" value="MFS_1"/>
    <property type="match status" value="1"/>
</dbReference>
<keyword evidence="3" id="KW-1003">Cell membrane</keyword>
<keyword evidence="5 7" id="KW-1133">Transmembrane helix</keyword>
<keyword evidence="2" id="KW-0813">Transport</keyword>
<dbReference type="PRINTS" id="PR01036">
    <property type="entry name" value="TCRTETB"/>
</dbReference>
<dbReference type="InterPro" id="IPR036259">
    <property type="entry name" value="MFS_trans_sf"/>
</dbReference>
<dbReference type="NCBIfam" id="TIGR00711">
    <property type="entry name" value="efflux_EmrB"/>
    <property type="match status" value="1"/>
</dbReference>
<protein>
    <submittedName>
        <fullName evidence="9">MFS family major facilitator transporter</fullName>
    </submittedName>
</protein>
<keyword evidence="4 7" id="KW-0812">Transmembrane</keyword>
<feature type="transmembrane region" description="Helical" evidence="7">
    <location>
        <begin position="373"/>
        <end position="392"/>
    </location>
</feature>
<evidence type="ECO:0000256" key="4">
    <source>
        <dbReference type="ARBA" id="ARBA00022692"/>
    </source>
</evidence>
<gene>
    <name evidence="9" type="ORF">FC47_GL000705</name>
</gene>
<dbReference type="InterPro" id="IPR020846">
    <property type="entry name" value="MFS_dom"/>
</dbReference>
<evidence type="ECO:0000256" key="7">
    <source>
        <dbReference type="SAM" id="Phobius"/>
    </source>
</evidence>
<dbReference type="InterPro" id="IPR011701">
    <property type="entry name" value="MFS"/>
</dbReference>
<feature type="transmembrane region" description="Helical" evidence="7">
    <location>
        <begin position="65"/>
        <end position="85"/>
    </location>
</feature>
<dbReference type="EMBL" id="AZEQ01000016">
    <property type="protein sequence ID" value="KRL24925.1"/>
    <property type="molecule type" value="Genomic_DNA"/>
</dbReference>
<feature type="transmembrane region" description="Helical" evidence="7">
    <location>
        <begin position="456"/>
        <end position="474"/>
    </location>
</feature>
<sequence length="480" mass="51118">MVFNQVNLIKGAKYMQNFSEPAFRVKHPGLTMASLLLGAFVGMFSETSLNIALPKLMLVFHTSTAVLQWLVTGYMLVIGIVLPLSSLIAKWFTTRQIVIFALLDFIIGAAISALAPNFAVLLAGRMIQGIGTGLILPLMFTIVMQIFPPKKIGSIMGICALVIMFAPAIGPTLTGLILAKLSWRWIFWSFEIFLVIALCLAVTALENIGQPTRPHIDLLSIIESVLGFSGLVIGASLSSLDGWGSWPVLGSFAVGILVLIAYVIRQLKLETPILNLRVFKVKAFTIGAVLVMLDFGIILSAMYLMPMYLQNGLLLAVALTGIVMLPGGLVNALVSAFAGRMYDSIGAKRPVMIGFVIAIVGIVMLLLTTDHSAVAYVIAAHVILMIGCPLAMSPAQTSALNALRGPASSDGSTILNTMQQIVGALATALATSFLELGRHAAAGSQAMRFTSGVHTGLYFTLALAIIALIVSFALPKQSKD</sequence>
<evidence type="ECO:0000256" key="6">
    <source>
        <dbReference type="ARBA" id="ARBA00023136"/>
    </source>
</evidence>
<feature type="transmembrane region" description="Helical" evidence="7">
    <location>
        <begin position="154"/>
        <end position="179"/>
    </location>
</feature>
<dbReference type="PROSITE" id="PS50850">
    <property type="entry name" value="MFS"/>
    <property type="match status" value="1"/>
</dbReference>
<evidence type="ECO:0000313" key="10">
    <source>
        <dbReference type="Proteomes" id="UP000050901"/>
    </source>
</evidence>
<organism evidence="9 10">
    <name type="scientific">Limosilactobacillus mucosae DSM 13345</name>
    <dbReference type="NCBI Taxonomy" id="1423771"/>
    <lineage>
        <taxon>Bacteria</taxon>
        <taxon>Bacillati</taxon>
        <taxon>Bacillota</taxon>
        <taxon>Bacilli</taxon>
        <taxon>Lactobacillales</taxon>
        <taxon>Lactobacillaceae</taxon>
        <taxon>Limosilactobacillus</taxon>
    </lineage>
</organism>
<proteinExistence type="predicted"/>
<feature type="transmembrane region" description="Helical" evidence="7">
    <location>
        <begin position="284"/>
        <end position="306"/>
    </location>
</feature>
<dbReference type="Proteomes" id="UP000050901">
    <property type="component" value="Unassembled WGS sequence"/>
</dbReference>
<feature type="transmembrane region" description="Helical" evidence="7">
    <location>
        <begin position="33"/>
        <end position="53"/>
    </location>
</feature>
<feature type="transmembrane region" description="Helical" evidence="7">
    <location>
        <begin position="243"/>
        <end position="264"/>
    </location>
</feature>
<evidence type="ECO:0000256" key="1">
    <source>
        <dbReference type="ARBA" id="ARBA00004651"/>
    </source>
</evidence>
<dbReference type="PANTHER" id="PTHR42718:SF43">
    <property type="entry name" value="LINCOMYCIN RESISTANCE PROTEIN LMRB"/>
    <property type="match status" value="1"/>
</dbReference>